<evidence type="ECO:0000256" key="1">
    <source>
        <dbReference type="ARBA" id="ARBA00022529"/>
    </source>
</evidence>
<proteinExistence type="predicted"/>
<dbReference type="InterPro" id="IPR036505">
    <property type="entry name" value="Amidase/PGRP_sf"/>
</dbReference>
<dbReference type="SUPFAM" id="SSF55846">
    <property type="entry name" value="N-acetylmuramoyl-L-alanine amidase-like"/>
    <property type="match status" value="1"/>
</dbReference>
<keyword evidence="5" id="KW-1185">Reference proteome</keyword>
<sequence length="342" mass="37143">MALMPGATKRLLANQARQGRMKSYDAAVLHTMVGSLAGTDSMFQQGGTVGTESHFGIGEHGEIYQWVDTAYTADANYLGSAHVISIETADYGGSFGRWDTSGDNVPYWNSAQIAAIVKVLVWIHKTHGIPLRATKSVTERGVGYHAQGVPNNGLPSRLRGTKYQWSKYPGKVCPGKKRISQIPGIVKLAQGGSTPTPTPAEPKGILGMSKYTYTKAYRAIQKLAYTKWKTLRVGKGATSILTFDGSSFLAETSLTVTGLKPGETLQLRYIIASYKKGTKTKIVGYYDKQEFLGTTGGTYIKTSQLGRRGKGKGGRSERLRLQVWTNSKTAKITSVTNRTMKG</sequence>
<dbReference type="Proteomes" id="UP000224487">
    <property type="component" value="Genome"/>
</dbReference>
<organism evidence="4 5">
    <name type="scientific">Brevibacterium phage LuckyBarnes</name>
    <dbReference type="NCBI Taxonomy" id="2027888"/>
    <lineage>
        <taxon>Viruses</taxon>
        <taxon>Duplodnaviria</taxon>
        <taxon>Heunggongvirae</taxon>
        <taxon>Uroviricota</taxon>
        <taxon>Caudoviricetes</taxon>
        <taxon>Luckybarnesvirus</taxon>
        <taxon>Luckybarnesvirus luckybarnes</taxon>
    </lineage>
</organism>
<evidence type="ECO:0000313" key="5">
    <source>
        <dbReference type="Proteomes" id="UP000224487"/>
    </source>
</evidence>
<dbReference type="InterPro" id="IPR002502">
    <property type="entry name" value="Amidase_domain"/>
</dbReference>
<dbReference type="GO" id="GO:0008745">
    <property type="term" value="F:N-acetylmuramoyl-L-alanine amidase activity"/>
    <property type="evidence" value="ECO:0007669"/>
    <property type="project" value="InterPro"/>
</dbReference>
<evidence type="ECO:0000313" key="4">
    <source>
        <dbReference type="EMBL" id="ASZ73349.1"/>
    </source>
</evidence>
<keyword evidence="1" id="KW-0929">Antimicrobial</keyword>
<feature type="domain" description="N-acetylmuramoyl-L-alanine amidase" evidence="3">
    <location>
        <begin position="24"/>
        <end position="142"/>
    </location>
</feature>
<protein>
    <submittedName>
        <fullName evidence="4">Lysin A</fullName>
    </submittedName>
</protein>
<dbReference type="Pfam" id="PF01510">
    <property type="entry name" value="Amidase_2"/>
    <property type="match status" value="1"/>
</dbReference>
<dbReference type="EMBL" id="MF668275">
    <property type="protein sequence ID" value="ASZ73349.1"/>
    <property type="molecule type" value="Genomic_DNA"/>
</dbReference>
<dbReference type="GO" id="GO:0042742">
    <property type="term" value="P:defense response to bacterium"/>
    <property type="evidence" value="ECO:0007669"/>
    <property type="project" value="UniProtKB-KW"/>
</dbReference>
<accession>A0A249XNN9</accession>
<dbReference type="Gene3D" id="3.40.80.10">
    <property type="entry name" value="Peptidoglycan recognition protein-like"/>
    <property type="match status" value="1"/>
</dbReference>
<keyword evidence="2" id="KW-0081">Bacteriolytic enzyme</keyword>
<reference evidence="5" key="1">
    <citation type="submission" date="2017-08" db="EMBL/GenBank/DDBJ databases">
        <authorList>
            <person name="de Groot N.N."/>
        </authorList>
    </citation>
    <scope>NUCLEOTIDE SEQUENCE [LARGE SCALE GENOMIC DNA]</scope>
</reference>
<name>A0A249XNN9_9CAUD</name>
<dbReference type="GO" id="GO:0001897">
    <property type="term" value="P:symbiont-mediated cytolysis of host cell"/>
    <property type="evidence" value="ECO:0007669"/>
    <property type="project" value="UniProtKB-ARBA"/>
</dbReference>
<gene>
    <name evidence="4" type="ORF">SEA_LUCKYBARNES_32</name>
</gene>
<dbReference type="GO" id="GO:0009253">
    <property type="term" value="P:peptidoglycan catabolic process"/>
    <property type="evidence" value="ECO:0007669"/>
    <property type="project" value="InterPro"/>
</dbReference>
<evidence type="ECO:0000256" key="2">
    <source>
        <dbReference type="ARBA" id="ARBA00022638"/>
    </source>
</evidence>
<evidence type="ECO:0000259" key="3">
    <source>
        <dbReference type="Pfam" id="PF01510"/>
    </source>
</evidence>